<evidence type="ECO:0000256" key="2">
    <source>
        <dbReference type="ARBA" id="ARBA00022723"/>
    </source>
</evidence>
<feature type="region of interest" description="Disordered" evidence="13">
    <location>
        <begin position="38"/>
        <end position="66"/>
    </location>
</feature>
<evidence type="ECO:0000256" key="11">
    <source>
        <dbReference type="ARBA" id="ARBA00038409"/>
    </source>
</evidence>
<evidence type="ECO:0000259" key="14">
    <source>
        <dbReference type="PROSITE" id="PS50157"/>
    </source>
</evidence>
<proteinExistence type="inferred from homology"/>
<keyword evidence="6" id="KW-0805">Transcription regulation</keyword>
<dbReference type="FunFam" id="3.30.160.60:FF:000014">
    <property type="entry name" value="Transcription factor Sp3"/>
    <property type="match status" value="1"/>
</dbReference>
<feature type="domain" description="C2H2-type" evidence="14">
    <location>
        <begin position="585"/>
        <end position="614"/>
    </location>
</feature>
<dbReference type="FunFam" id="3.30.160.60:FF:000077">
    <property type="entry name" value="Sp8 transcription factor"/>
    <property type="match status" value="1"/>
</dbReference>
<accession>A0A1B6HJF6</accession>
<dbReference type="SMART" id="SM00355">
    <property type="entry name" value="ZnF_C2H2"/>
    <property type="match status" value="3"/>
</dbReference>
<keyword evidence="8" id="KW-0804">Transcription</keyword>
<dbReference type="InterPro" id="IPR013087">
    <property type="entry name" value="Znf_C2H2_type"/>
</dbReference>
<dbReference type="InterPro" id="IPR036236">
    <property type="entry name" value="Znf_C2H2_sf"/>
</dbReference>
<keyword evidence="7" id="KW-0238">DNA-binding</keyword>
<dbReference type="GO" id="GO:0008270">
    <property type="term" value="F:zinc ion binding"/>
    <property type="evidence" value="ECO:0007669"/>
    <property type="project" value="UniProtKB-KW"/>
</dbReference>
<evidence type="ECO:0000256" key="7">
    <source>
        <dbReference type="ARBA" id="ARBA00023125"/>
    </source>
</evidence>
<keyword evidence="3" id="KW-0677">Repeat</keyword>
<feature type="domain" description="C2H2-type" evidence="14">
    <location>
        <begin position="555"/>
        <end position="584"/>
    </location>
</feature>
<comment type="function">
    <text evidence="10">Transcription factor which plays a key role in limb development. Positively regulates FGF8 expression in the apical ectodermal ridge (AER) and contributes to limb outgrowth in embryos.</text>
</comment>
<reference evidence="15" key="1">
    <citation type="submission" date="2015-11" db="EMBL/GenBank/DDBJ databases">
        <title>De novo transcriptome assembly of four potential Pierce s Disease insect vectors from Arizona vineyards.</title>
        <authorList>
            <person name="Tassone E.E."/>
        </authorList>
    </citation>
    <scope>NUCLEOTIDE SEQUENCE</scope>
</reference>
<dbReference type="PROSITE" id="PS50157">
    <property type="entry name" value="ZINC_FINGER_C2H2_2"/>
    <property type="match status" value="3"/>
</dbReference>
<dbReference type="PROSITE" id="PS00028">
    <property type="entry name" value="ZINC_FINGER_C2H2_1"/>
    <property type="match status" value="3"/>
</dbReference>
<dbReference type="AlphaFoldDB" id="A0A1B6HJF6"/>
<comment type="similarity">
    <text evidence="11">Belongs to the Sp1 C2H2-type zinc-finger protein family.</text>
</comment>
<dbReference type="GO" id="GO:0000981">
    <property type="term" value="F:DNA-binding transcription factor activity, RNA polymerase II-specific"/>
    <property type="evidence" value="ECO:0007669"/>
    <property type="project" value="TreeGrafter"/>
</dbReference>
<keyword evidence="5" id="KW-0862">Zinc</keyword>
<dbReference type="GO" id="GO:0000978">
    <property type="term" value="F:RNA polymerase II cis-regulatory region sequence-specific DNA binding"/>
    <property type="evidence" value="ECO:0007669"/>
    <property type="project" value="TreeGrafter"/>
</dbReference>
<feature type="compositionally biased region" description="Pro residues" evidence="13">
    <location>
        <begin position="503"/>
        <end position="514"/>
    </location>
</feature>
<organism evidence="15">
    <name type="scientific">Homalodisca liturata</name>
    <dbReference type="NCBI Taxonomy" id="320908"/>
    <lineage>
        <taxon>Eukaryota</taxon>
        <taxon>Metazoa</taxon>
        <taxon>Ecdysozoa</taxon>
        <taxon>Arthropoda</taxon>
        <taxon>Hexapoda</taxon>
        <taxon>Insecta</taxon>
        <taxon>Pterygota</taxon>
        <taxon>Neoptera</taxon>
        <taxon>Paraneoptera</taxon>
        <taxon>Hemiptera</taxon>
        <taxon>Auchenorrhyncha</taxon>
        <taxon>Membracoidea</taxon>
        <taxon>Cicadellidae</taxon>
        <taxon>Cicadellinae</taxon>
        <taxon>Proconiini</taxon>
        <taxon>Homalodisca</taxon>
    </lineage>
</organism>
<dbReference type="Pfam" id="PF00096">
    <property type="entry name" value="zf-C2H2"/>
    <property type="match status" value="2"/>
</dbReference>
<dbReference type="PANTHER" id="PTHR23235:SF165">
    <property type="entry name" value="TRANSCRIPTION FACTOR BTD"/>
    <property type="match status" value="1"/>
</dbReference>
<feature type="domain" description="C2H2-type" evidence="14">
    <location>
        <begin position="615"/>
        <end position="642"/>
    </location>
</feature>
<evidence type="ECO:0000256" key="1">
    <source>
        <dbReference type="ARBA" id="ARBA00004123"/>
    </source>
</evidence>
<feature type="non-terminal residue" evidence="15">
    <location>
        <position position="1"/>
    </location>
</feature>
<feature type="compositionally biased region" description="Low complexity" evidence="13">
    <location>
        <begin position="38"/>
        <end position="50"/>
    </location>
</feature>
<dbReference type="GO" id="GO:0005634">
    <property type="term" value="C:nucleus"/>
    <property type="evidence" value="ECO:0007669"/>
    <property type="project" value="UniProtKB-SubCell"/>
</dbReference>
<sequence length="729" mass="77499">CPSCADPILLQVAASSARGDANSLSAALLQHLQQQSQQQEAATVASQQASMAPRDPLSSSPSPPQPQVITIAQLQNLLPLQQVSAANNDISQQLQGQSVKTFVSSAAGLTTPTVVSVQGVPGQFIQGGQLLSAAGGSLYNVVQPMQTVTVDGQEALFIPAGGGQQLGGQTLISHPQLMRSPGLLPTSILQTQTVQFPGGQNVTVRPAAIPQVVQFPALQQTIPVQVPITTANGQTVYHTVHFPLQAFATSLPNILQTSAGQVQMIPQMSQMQPQIAQILTPSGQLQQVQIAQVASPGQSMVVQGGNQSTMVVQPSSAGSNHLVVQQQPTTVSVSTNTATSSTWSTTTVSTPSVTVQTVSSPSVVSTADSGSLQTQQAQNVLLQQGTSLPQQISLSTVGNQHQQVTVIPASSLANLMQTTSGVSTVRANNVVQMQGLQTINVPGLGNVQLIPTSALQVSPQSQQPQIIHSLPPNVQIIGDVAATAGTQASAEGGGERWQVVVPPTQPAASPPLPPGAEWGLDDDSDSEKPRTRRVACTCPNCSEGGERNSDRKKLHICHIPGCNKIYGKTSHLRAHLRWHTGERPFICSWQFCGKRFTRSDELQRHRRTHTGEKRFQCPECNKKFMRSDHLSKHIRTHQKQRIIDAQGMNNESKEIWITADTSPTTIYLKQLQMAQEAATSTQSASADDSSSGDEKMMIQLQTEADQSDLTIVDSMETPISNGSEMALGH</sequence>
<dbReference type="Gene3D" id="3.30.160.60">
    <property type="entry name" value="Classic Zinc Finger"/>
    <property type="match status" value="3"/>
</dbReference>
<name>A0A1B6HJF6_9HEMI</name>
<evidence type="ECO:0000256" key="10">
    <source>
        <dbReference type="ARBA" id="ARBA00037677"/>
    </source>
</evidence>
<dbReference type="EMBL" id="GECU01032872">
    <property type="protein sequence ID" value="JAS74834.1"/>
    <property type="molecule type" value="Transcribed_RNA"/>
</dbReference>
<protein>
    <recommendedName>
        <fullName evidence="14">C2H2-type domain-containing protein</fullName>
    </recommendedName>
</protein>
<feature type="region of interest" description="Disordered" evidence="13">
    <location>
        <begin position="503"/>
        <end position="531"/>
    </location>
</feature>
<keyword evidence="2" id="KW-0479">Metal-binding</keyword>
<comment type="subcellular location">
    <subcellularLocation>
        <location evidence="1">Nucleus</location>
    </subcellularLocation>
</comment>
<evidence type="ECO:0000256" key="12">
    <source>
        <dbReference type="PROSITE-ProRule" id="PRU00042"/>
    </source>
</evidence>
<evidence type="ECO:0000256" key="9">
    <source>
        <dbReference type="ARBA" id="ARBA00023242"/>
    </source>
</evidence>
<evidence type="ECO:0000256" key="5">
    <source>
        <dbReference type="ARBA" id="ARBA00022833"/>
    </source>
</evidence>
<evidence type="ECO:0000256" key="6">
    <source>
        <dbReference type="ARBA" id="ARBA00023015"/>
    </source>
</evidence>
<evidence type="ECO:0000256" key="13">
    <source>
        <dbReference type="SAM" id="MobiDB-lite"/>
    </source>
</evidence>
<evidence type="ECO:0000313" key="15">
    <source>
        <dbReference type="EMBL" id="JAS74834.1"/>
    </source>
</evidence>
<keyword evidence="4 12" id="KW-0863">Zinc-finger</keyword>
<evidence type="ECO:0000256" key="3">
    <source>
        <dbReference type="ARBA" id="ARBA00022737"/>
    </source>
</evidence>
<dbReference type="FunFam" id="3.30.160.60:FF:000026">
    <property type="entry name" value="Transcription factor Sp3"/>
    <property type="match status" value="1"/>
</dbReference>
<keyword evidence="9" id="KW-0539">Nucleus</keyword>
<gene>
    <name evidence="15" type="ORF">g.17302</name>
</gene>
<dbReference type="SUPFAM" id="SSF57667">
    <property type="entry name" value="beta-beta-alpha zinc fingers"/>
    <property type="match status" value="2"/>
</dbReference>
<evidence type="ECO:0000256" key="8">
    <source>
        <dbReference type="ARBA" id="ARBA00023163"/>
    </source>
</evidence>
<evidence type="ECO:0000256" key="4">
    <source>
        <dbReference type="ARBA" id="ARBA00022771"/>
    </source>
</evidence>
<dbReference type="PANTHER" id="PTHR23235">
    <property type="entry name" value="KRUEPPEL-LIKE TRANSCRIPTION FACTOR"/>
    <property type="match status" value="1"/>
</dbReference>